<dbReference type="AlphaFoldDB" id="A0A366M3K8"/>
<dbReference type="GO" id="GO:0046872">
    <property type="term" value="F:metal ion binding"/>
    <property type="evidence" value="ECO:0007669"/>
    <property type="project" value="InterPro"/>
</dbReference>
<dbReference type="OrthoDB" id="5240504at2"/>
<dbReference type="InterPro" id="IPR034733">
    <property type="entry name" value="AcCoA_carboxyl_beta"/>
</dbReference>
<dbReference type="GO" id="GO:0009317">
    <property type="term" value="C:acetyl-CoA carboxylase complex"/>
    <property type="evidence" value="ECO:0007669"/>
    <property type="project" value="TreeGrafter"/>
</dbReference>
<feature type="domain" description="B12-binding" evidence="3">
    <location>
        <begin position="16"/>
        <end position="149"/>
    </location>
</feature>
<reference evidence="4 5" key="1">
    <citation type="submission" date="2018-06" db="EMBL/GenBank/DDBJ databases">
        <title>Sphaerisporangium craniellae sp. nov., isolated from a marine sponge in the South China Sea.</title>
        <authorList>
            <person name="Li L."/>
        </authorList>
    </citation>
    <scope>NUCLEOTIDE SEQUENCE [LARGE SCALE GENOMIC DNA]</scope>
    <source>
        <strain evidence="4 5">LHW63015</strain>
    </source>
</reference>
<evidence type="ECO:0000313" key="4">
    <source>
        <dbReference type="EMBL" id="RBQ20828.1"/>
    </source>
</evidence>
<feature type="domain" description="CoA carboxyltransferase C-terminal" evidence="2">
    <location>
        <begin position="426"/>
        <end position="673"/>
    </location>
</feature>
<dbReference type="PANTHER" id="PTHR43842:SF2">
    <property type="entry name" value="PROPIONYL-COA CARBOXYLASE BETA CHAIN, MITOCHONDRIAL"/>
    <property type="match status" value="1"/>
</dbReference>
<dbReference type="Proteomes" id="UP000253303">
    <property type="component" value="Unassembled WGS sequence"/>
</dbReference>
<gene>
    <name evidence="4" type="ORF">DP939_07060</name>
</gene>
<dbReference type="InterPro" id="IPR011763">
    <property type="entry name" value="COA_CT_C"/>
</dbReference>
<accession>A0A366M3K8</accession>
<dbReference type="GO" id="GO:0004658">
    <property type="term" value="F:propionyl-CoA carboxylase activity"/>
    <property type="evidence" value="ECO:0007669"/>
    <property type="project" value="TreeGrafter"/>
</dbReference>
<name>A0A366M3K8_9ACTN</name>
<dbReference type="GO" id="GO:0016740">
    <property type="term" value="F:transferase activity"/>
    <property type="evidence" value="ECO:0007669"/>
    <property type="project" value="UniProtKB-KW"/>
</dbReference>
<comment type="caution">
    <text evidence="4">The sequence shown here is derived from an EMBL/GenBank/DDBJ whole genome shotgun (WGS) entry which is preliminary data.</text>
</comment>
<feature type="domain" description="CoA carboxyltransferase N-terminal" evidence="1">
    <location>
        <begin position="166"/>
        <end position="422"/>
    </location>
</feature>
<sequence length="679" mass="73692">MSIEPAGRARPPDGSTRTAIVTTFASDAHTWNLVFLQLLLEEAGFEVTNLGPCVPDEELIEQCLRRRPDLLVTSSVNGHGYQDGIRLIKKLRTVAELEELPVVIGGKLGINGASYVEELVTAGFDMVFEDGTAAFHKLLKTGDAMKRVAPGERVPTTVDELPREGMRERVTELELVRESVHRGPDPAATERQHAKGKLTVRERLDILLDPGTFMEVEALRRHQATGFGLERRRPHTDGVVAGWGRVHGREVMVYAHDFRIFGGALGAAHAEKIHKVMDLAAAAKVPLISLNDGAGARIQEGVTALAGYGGIFQRNVRMSGVIPQISVMLGPCAGGAAYSPALTDFVFMVNGTSQMFVTGPDVVRAVTGEDITHDALGGAEVHGTRTGVAGFVYDDERTCLNDVRYLLSLLPASNQELPPSVPAADPPDRRNDVLLDLVPTDPAQSYDMAEVIAEIVDDGEFFEFHEGWAPNLICGLARFDGHVTGIVANQPRHLAGVLDIKASEKGARFIQMCDAFNIPLVSLVDVPGFLPGTDQEHGGIIRHGAKLLYAYCAASVPRIQVIVRKAYGGAYIVMDSRSIGADLSYAWPTNEIAVMGAEGAANVIFRKDIAAAPDPDRQRAIRVEEYQRTFMHPYYAAERGLVDDVIDPTTTRPTLTRALSLLRAKHIPAPYRKHGNPPA</sequence>
<dbReference type="PROSITE" id="PS50980">
    <property type="entry name" value="COA_CT_NTER"/>
    <property type="match status" value="1"/>
</dbReference>
<protein>
    <submittedName>
        <fullName evidence="4">Methylmalonyl-CoA carboxyltransferase</fullName>
    </submittedName>
</protein>
<dbReference type="PROSITE" id="PS50989">
    <property type="entry name" value="COA_CT_CTER"/>
    <property type="match status" value="1"/>
</dbReference>
<dbReference type="InterPro" id="IPR036724">
    <property type="entry name" value="Cobalamin-bd_sf"/>
</dbReference>
<dbReference type="Pfam" id="PF02310">
    <property type="entry name" value="B12-binding"/>
    <property type="match status" value="1"/>
</dbReference>
<dbReference type="PROSITE" id="PS51332">
    <property type="entry name" value="B12_BINDING"/>
    <property type="match status" value="1"/>
</dbReference>
<dbReference type="Gene3D" id="3.90.226.10">
    <property type="entry name" value="2-enoyl-CoA Hydratase, Chain A, domain 1"/>
    <property type="match status" value="2"/>
</dbReference>
<proteinExistence type="predicted"/>
<evidence type="ECO:0000313" key="5">
    <source>
        <dbReference type="Proteomes" id="UP000253303"/>
    </source>
</evidence>
<evidence type="ECO:0000259" key="1">
    <source>
        <dbReference type="PROSITE" id="PS50980"/>
    </source>
</evidence>
<dbReference type="Pfam" id="PF01039">
    <property type="entry name" value="Carboxyl_trans"/>
    <property type="match status" value="1"/>
</dbReference>
<dbReference type="PANTHER" id="PTHR43842">
    <property type="entry name" value="PROPIONYL-COA CARBOXYLASE BETA CHAIN"/>
    <property type="match status" value="1"/>
</dbReference>
<dbReference type="InterPro" id="IPR011762">
    <property type="entry name" value="COA_CT_N"/>
</dbReference>
<dbReference type="Gene3D" id="3.40.50.280">
    <property type="entry name" value="Cobalamin-binding domain"/>
    <property type="match status" value="1"/>
</dbReference>
<dbReference type="EMBL" id="QMEY01000002">
    <property type="protein sequence ID" value="RBQ20828.1"/>
    <property type="molecule type" value="Genomic_DNA"/>
</dbReference>
<dbReference type="InterPro" id="IPR029045">
    <property type="entry name" value="ClpP/crotonase-like_dom_sf"/>
</dbReference>
<evidence type="ECO:0000259" key="3">
    <source>
        <dbReference type="PROSITE" id="PS51332"/>
    </source>
</evidence>
<dbReference type="SUPFAM" id="SSF52096">
    <property type="entry name" value="ClpP/crotonase"/>
    <property type="match status" value="2"/>
</dbReference>
<dbReference type="SUPFAM" id="SSF52242">
    <property type="entry name" value="Cobalamin (vitamin B12)-binding domain"/>
    <property type="match status" value="1"/>
</dbReference>
<dbReference type="InterPro" id="IPR051047">
    <property type="entry name" value="AccD/PCCB"/>
</dbReference>
<dbReference type="InterPro" id="IPR006158">
    <property type="entry name" value="Cobalamin-bd"/>
</dbReference>
<dbReference type="GO" id="GO:0031419">
    <property type="term" value="F:cobalamin binding"/>
    <property type="evidence" value="ECO:0007669"/>
    <property type="project" value="InterPro"/>
</dbReference>
<organism evidence="4 5">
    <name type="scientific">Spongiactinospora rosea</name>
    <dbReference type="NCBI Taxonomy" id="2248750"/>
    <lineage>
        <taxon>Bacteria</taxon>
        <taxon>Bacillati</taxon>
        <taxon>Actinomycetota</taxon>
        <taxon>Actinomycetes</taxon>
        <taxon>Streptosporangiales</taxon>
        <taxon>Streptosporangiaceae</taxon>
        <taxon>Spongiactinospora</taxon>
    </lineage>
</organism>
<keyword evidence="4" id="KW-0808">Transferase</keyword>
<evidence type="ECO:0000259" key="2">
    <source>
        <dbReference type="PROSITE" id="PS50989"/>
    </source>
</evidence>
<keyword evidence="5" id="KW-1185">Reference proteome</keyword>